<evidence type="ECO:0000313" key="1">
    <source>
        <dbReference type="EMBL" id="UYP48778.1"/>
    </source>
</evidence>
<sequence length="202" mass="24072">MILQISLYFYWISTLIEYRMDTETRLFDEPVRYIENQIVEFFVENVDILKNDSQSKLIYAYYLIHHKLSKDNLIILTGFDPQDISSSLKVLVKMGCIRQYAKSESTYVLEDFTITPISFSFVDKMLLDQGKVKEWRPRFRNIKQTLVSNVQNINILHGYYAVYTWVVKILDLMPGYDENYIDINTVKDRNFAYLPFSRFFTV</sequence>
<dbReference type="EMBL" id="CP104013">
    <property type="protein sequence ID" value="UYP48778.1"/>
    <property type="molecule type" value="Genomic_DNA"/>
</dbReference>
<proteinExistence type="predicted"/>
<protein>
    <submittedName>
        <fullName evidence="1">Uncharacterized protein</fullName>
    </submittedName>
</protein>
<keyword evidence="2" id="KW-1185">Reference proteome</keyword>
<organism evidence="1 2">
    <name type="scientific">Candidatus Lokiarchaeum ossiferum</name>
    <dbReference type="NCBI Taxonomy" id="2951803"/>
    <lineage>
        <taxon>Archaea</taxon>
        <taxon>Promethearchaeati</taxon>
        <taxon>Promethearchaeota</taxon>
        <taxon>Promethearchaeia</taxon>
        <taxon>Promethearchaeales</taxon>
        <taxon>Promethearchaeaceae</taxon>
        <taxon>Candidatus Lokiarchaeum</taxon>
    </lineage>
</organism>
<dbReference type="Proteomes" id="UP001208689">
    <property type="component" value="Chromosome"/>
</dbReference>
<reference evidence="1" key="1">
    <citation type="submission" date="2022-09" db="EMBL/GenBank/DDBJ databases">
        <title>Actin cytoskeleton and complex cell architecture in an #Asgard archaeon.</title>
        <authorList>
            <person name="Ponce Toledo R.I."/>
            <person name="Schleper C."/>
            <person name="Rodrigues Oliveira T."/>
            <person name="Wollweber F."/>
            <person name="Xu J."/>
            <person name="Rittmann S."/>
            <person name="Klingl A."/>
            <person name="Pilhofer M."/>
        </authorList>
    </citation>
    <scope>NUCLEOTIDE SEQUENCE</scope>
    <source>
        <strain evidence="1">B-35</strain>
    </source>
</reference>
<name>A0ABY6HZ19_9ARCH</name>
<accession>A0ABY6HZ19</accession>
<evidence type="ECO:0000313" key="2">
    <source>
        <dbReference type="Proteomes" id="UP001208689"/>
    </source>
</evidence>
<gene>
    <name evidence="1" type="ORF">NEF87_005063</name>
</gene>